<feature type="region of interest" description="Disordered" evidence="4">
    <location>
        <begin position="34"/>
        <end position="53"/>
    </location>
</feature>
<organism evidence="6 7">
    <name type="scientific">Inhella proteolytica</name>
    <dbReference type="NCBI Taxonomy" id="2795029"/>
    <lineage>
        <taxon>Bacteria</taxon>
        <taxon>Pseudomonadati</taxon>
        <taxon>Pseudomonadota</taxon>
        <taxon>Betaproteobacteria</taxon>
        <taxon>Burkholderiales</taxon>
        <taxon>Sphaerotilaceae</taxon>
        <taxon>Inhella</taxon>
    </lineage>
</organism>
<feature type="signal peptide" evidence="3">
    <location>
        <begin position="1"/>
        <end position="24"/>
    </location>
</feature>
<accession>A0A931J5M1</accession>
<dbReference type="PANTHER" id="PTHR43246">
    <property type="entry name" value="PEPTIDYL-PROLYL CIS-TRANS ISOMERASE CYP38, CHLOROPLASTIC"/>
    <property type="match status" value="1"/>
</dbReference>
<comment type="function">
    <text evidence="3">PPIases accelerate the folding of proteins. It catalyzes the cis-trans isomerization of proline imidic peptide bonds in oligopeptides.</text>
</comment>
<comment type="similarity">
    <text evidence="3">Belongs to the cyclophilin-type PPIase family.</text>
</comment>
<dbReference type="GO" id="GO:0003755">
    <property type="term" value="F:peptidyl-prolyl cis-trans isomerase activity"/>
    <property type="evidence" value="ECO:0007669"/>
    <property type="project" value="UniProtKB-UniRule"/>
</dbReference>
<dbReference type="SUPFAM" id="SSF50891">
    <property type="entry name" value="Cyclophilin-like"/>
    <property type="match status" value="1"/>
</dbReference>
<feature type="domain" description="PPIase cyclophilin-type" evidence="5">
    <location>
        <begin position="74"/>
        <end position="219"/>
    </location>
</feature>
<reference evidence="6" key="1">
    <citation type="submission" date="2020-12" db="EMBL/GenBank/DDBJ databases">
        <title>The genome sequence of Inhella sp. 1Y17.</title>
        <authorList>
            <person name="Liu Y."/>
        </authorList>
    </citation>
    <scope>NUCLEOTIDE SEQUENCE</scope>
    <source>
        <strain evidence="6">1Y17</strain>
    </source>
</reference>
<keyword evidence="1 3" id="KW-0697">Rotamase</keyword>
<dbReference type="InterPro" id="IPR044665">
    <property type="entry name" value="E_coli_cyclophilin_A-like"/>
</dbReference>
<dbReference type="PROSITE" id="PS51257">
    <property type="entry name" value="PROKAR_LIPOPROTEIN"/>
    <property type="match status" value="1"/>
</dbReference>
<dbReference type="EC" id="5.2.1.8" evidence="3"/>
<keyword evidence="7" id="KW-1185">Reference proteome</keyword>
<gene>
    <name evidence="6" type="ORF">I7X39_07635</name>
</gene>
<dbReference type="PRINTS" id="PR00153">
    <property type="entry name" value="CSAPPISMRASE"/>
</dbReference>
<dbReference type="Pfam" id="PF00160">
    <property type="entry name" value="Pro_isomerase"/>
    <property type="match status" value="1"/>
</dbReference>
<dbReference type="InterPro" id="IPR029000">
    <property type="entry name" value="Cyclophilin-like_dom_sf"/>
</dbReference>
<keyword evidence="2 3" id="KW-0413">Isomerase</keyword>
<evidence type="ECO:0000313" key="7">
    <source>
        <dbReference type="Proteomes" id="UP000613266"/>
    </source>
</evidence>
<evidence type="ECO:0000313" key="6">
    <source>
        <dbReference type="EMBL" id="MBH9576772.1"/>
    </source>
</evidence>
<comment type="caution">
    <text evidence="6">The sequence shown here is derived from an EMBL/GenBank/DDBJ whole genome shotgun (WGS) entry which is preliminary data.</text>
</comment>
<dbReference type="PROSITE" id="PS50072">
    <property type="entry name" value="CSA_PPIASE_2"/>
    <property type="match status" value="1"/>
</dbReference>
<protein>
    <recommendedName>
        <fullName evidence="3">Peptidyl-prolyl cis-trans isomerase</fullName>
        <shortName evidence="3">PPIase</shortName>
        <ecNumber evidence="3">5.2.1.8</ecNumber>
    </recommendedName>
</protein>
<evidence type="ECO:0000256" key="3">
    <source>
        <dbReference type="RuleBase" id="RU363019"/>
    </source>
</evidence>
<name>A0A931J5M1_9BURK</name>
<proteinExistence type="inferred from homology"/>
<dbReference type="InterPro" id="IPR002130">
    <property type="entry name" value="Cyclophilin-type_PPIase_dom"/>
</dbReference>
<evidence type="ECO:0000256" key="4">
    <source>
        <dbReference type="SAM" id="MobiDB-lite"/>
    </source>
</evidence>
<keyword evidence="3" id="KW-0732">Signal</keyword>
<dbReference type="AlphaFoldDB" id="A0A931J5M1"/>
<dbReference type="Proteomes" id="UP000613266">
    <property type="component" value="Unassembled WGS sequence"/>
</dbReference>
<evidence type="ECO:0000259" key="5">
    <source>
        <dbReference type="PROSITE" id="PS50072"/>
    </source>
</evidence>
<feature type="chain" id="PRO_5038158841" description="Peptidyl-prolyl cis-trans isomerase" evidence="3">
    <location>
        <begin position="25"/>
        <end position="227"/>
    </location>
</feature>
<dbReference type="EMBL" id="JAEDAK010000004">
    <property type="protein sequence ID" value="MBH9576772.1"/>
    <property type="molecule type" value="Genomic_DNA"/>
</dbReference>
<sequence>MRTTRLLSASLLALLLSACGGGIYVEVGDPAPPLPPIPQPNPQPNAPTQNCSPAGLAEAAKSRWPVVCMLTSSGELVIELYDEYAPITVANFLAHVNTNYYRNTLVHRVDRDFVVQGGGYSPGMVRKPSPFAPILLEDNTILSNLRGTIAMARSSDPNSATSEWFLNVRDNTGLDGTSAKRGYAIFGKIISGLPVLDAMNIVPVYRYTDTDLRPRTEILTYWVQRVR</sequence>
<dbReference type="Gene3D" id="2.40.100.10">
    <property type="entry name" value="Cyclophilin-like"/>
    <property type="match status" value="1"/>
</dbReference>
<evidence type="ECO:0000256" key="2">
    <source>
        <dbReference type="ARBA" id="ARBA00023235"/>
    </source>
</evidence>
<dbReference type="RefSeq" id="WP_198110384.1">
    <property type="nucleotide sequence ID" value="NZ_JAEDAK010000004.1"/>
</dbReference>
<feature type="compositionally biased region" description="Pro residues" evidence="4">
    <location>
        <begin position="34"/>
        <end position="45"/>
    </location>
</feature>
<evidence type="ECO:0000256" key="1">
    <source>
        <dbReference type="ARBA" id="ARBA00023110"/>
    </source>
</evidence>
<comment type="catalytic activity">
    <reaction evidence="3">
        <text>[protein]-peptidylproline (omega=180) = [protein]-peptidylproline (omega=0)</text>
        <dbReference type="Rhea" id="RHEA:16237"/>
        <dbReference type="Rhea" id="RHEA-COMP:10747"/>
        <dbReference type="Rhea" id="RHEA-COMP:10748"/>
        <dbReference type="ChEBI" id="CHEBI:83833"/>
        <dbReference type="ChEBI" id="CHEBI:83834"/>
        <dbReference type="EC" id="5.2.1.8"/>
    </reaction>
</comment>